<name>A0AAV2E6P5_9ROSI</name>
<organism evidence="1 2">
    <name type="scientific">Linum trigynum</name>
    <dbReference type="NCBI Taxonomy" id="586398"/>
    <lineage>
        <taxon>Eukaryota</taxon>
        <taxon>Viridiplantae</taxon>
        <taxon>Streptophyta</taxon>
        <taxon>Embryophyta</taxon>
        <taxon>Tracheophyta</taxon>
        <taxon>Spermatophyta</taxon>
        <taxon>Magnoliopsida</taxon>
        <taxon>eudicotyledons</taxon>
        <taxon>Gunneridae</taxon>
        <taxon>Pentapetalae</taxon>
        <taxon>rosids</taxon>
        <taxon>fabids</taxon>
        <taxon>Malpighiales</taxon>
        <taxon>Linaceae</taxon>
        <taxon>Linum</taxon>
    </lineage>
</organism>
<dbReference type="AlphaFoldDB" id="A0AAV2E6P5"/>
<evidence type="ECO:0000313" key="1">
    <source>
        <dbReference type="EMBL" id="CAL1381525.1"/>
    </source>
</evidence>
<dbReference type="Proteomes" id="UP001497516">
    <property type="component" value="Chromosome 4"/>
</dbReference>
<accession>A0AAV2E6P5</accession>
<dbReference type="EMBL" id="OZ034817">
    <property type="protein sequence ID" value="CAL1381525.1"/>
    <property type="molecule type" value="Genomic_DNA"/>
</dbReference>
<keyword evidence="2" id="KW-1185">Reference proteome</keyword>
<proteinExistence type="predicted"/>
<protein>
    <submittedName>
        <fullName evidence="1">Uncharacterized protein</fullName>
    </submittedName>
</protein>
<reference evidence="1 2" key="1">
    <citation type="submission" date="2024-04" db="EMBL/GenBank/DDBJ databases">
        <authorList>
            <person name="Fracassetti M."/>
        </authorList>
    </citation>
    <scope>NUCLEOTIDE SEQUENCE [LARGE SCALE GENOMIC DNA]</scope>
</reference>
<gene>
    <name evidence="1" type="ORF">LTRI10_LOCUS22901</name>
</gene>
<evidence type="ECO:0000313" key="2">
    <source>
        <dbReference type="Proteomes" id="UP001497516"/>
    </source>
</evidence>
<sequence length="71" mass="8351">MAVRRSYPLVSIRKREMEAASGAALARIRRSLQFEETLGPWYFLAEDDLWRPKSLLIGAQKWKKSFLFIYS</sequence>